<accession>A0AAN6GG85</accession>
<dbReference type="Proteomes" id="UP001176521">
    <property type="component" value="Unassembled WGS sequence"/>
</dbReference>
<feature type="region of interest" description="Disordered" evidence="1">
    <location>
        <begin position="31"/>
        <end position="57"/>
    </location>
</feature>
<evidence type="ECO:0000313" key="2">
    <source>
        <dbReference type="EMBL" id="KAK0535660.1"/>
    </source>
</evidence>
<feature type="compositionally biased region" description="Acidic residues" evidence="1">
    <location>
        <begin position="217"/>
        <end position="229"/>
    </location>
</feature>
<feature type="compositionally biased region" description="Low complexity" evidence="1">
    <location>
        <begin position="31"/>
        <end position="43"/>
    </location>
</feature>
<feature type="compositionally biased region" description="Low complexity" evidence="1">
    <location>
        <begin position="102"/>
        <end position="111"/>
    </location>
</feature>
<sequence>MTPAPSLASRSAIALARAQGTRRVAALPARTARPVNAVARRNASSSPSVSDPKITAKLPQGTDSIWAISSVVVFGSLFFYLTSPGSKKDGHGHGSHGDHKQSSSTTPVASPEEADEAEDKPEIDFVVVEEPVLNVKTPGGEILKERQTDDHGKQVSANNKSAPLPNRGETFKHGVAAAKDGEHISNPKAVVARAHEEKEQKYGGKTGSGVGTASGEPVEDGDDDDSRGK</sequence>
<dbReference type="AlphaFoldDB" id="A0AAN6GG85"/>
<feature type="region of interest" description="Disordered" evidence="1">
    <location>
        <begin position="87"/>
        <end position="169"/>
    </location>
</feature>
<evidence type="ECO:0000256" key="1">
    <source>
        <dbReference type="SAM" id="MobiDB-lite"/>
    </source>
</evidence>
<feature type="compositionally biased region" description="Basic and acidic residues" evidence="1">
    <location>
        <begin position="87"/>
        <end position="101"/>
    </location>
</feature>
<evidence type="ECO:0000313" key="3">
    <source>
        <dbReference type="Proteomes" id="UP001176521"/>
    </source>
</evidence>
<dbReference type="EMBL" id="JAPDMQ010000091">
    <property type="protein sequence ID" value="KAK0535660.1"/>
    <property type="molecule type" value="Genomic_DNA"/>
</dbReference>
<reference evidence="2" key="1">
    <citation type="journal article" date="2023" name="PhytoFront">
        <title>Draft Genome Resources of Seven Strains of Tilletia horrida, Causal Agent of Kernel Smut of Rice.</title>
        <authorList>
            <person name="Khanal S."/>
            <person name="Antony Babu S."/>
            <person name="Zhou X.G."/>
        </authorList>
    </citation>
    <scope>NUCLEOTIDE SEQUENCE</scope>
    <source>
        <strain evidence="2">TX3</strain>
    </source>
</reference>
<feature type="region of interest" description="Disordered" evidence="1">
    <location>
        <begin position="193"/>
        <end position="229"/>
    </location>
</feature>
<organism evidence="2 3">
    <name type="scientific">Tilletia horrida</name>
    <dbReference type="NCBI Taxonomy" id="155126"/>
    <lineage>
        <taxon>Eukaryota</taxon>
        <taxon>Fungi</taxon>
        <taxon>Dikarya</taxon>
        <taxon>Basidiomycota</taxon>
        <taxon>Ustilaginomycotina</taxon>
        <taxon>Exobasidiomycetes</taxon>
        <taxon>Tilletiales</taxon>
        <taxon>Tilletiaceae</taxon>
        <taxon>Tilletia</taxon>
    </lineage>
</organism>
<feature type="compositionally biased region" description="Basic and acidic residues" evidence="1">
    <location>
        <begin position="142"/>
        <end position="153"/>
    </location>
</feature>
<feature type="compositionally biased region" description="Basic and acidic residues" evidence="1">
    <location>
        <begin position="193"/>
        <end position="202"/>
    </location>
</feature>
<name>A0AAN6GG85_9BASI</name>
<keyword evidence="3" id="KW-1185">Reference proteome</keyword>
<proteinExistence type="predicted"/>
<comment type="caution">
    <text evidence="2">The sequence shown here is derived from an EMBL/GenBank/DDBJ whole genome shotgun (WGS) entry which is preliminary data.</text>
</comment>
<protein>
    <submittedName>
        <fullName evidence="2">Uncharacterized protein</fullName>
    </submittedName>
</protein>
<feature type="compositionally biased region" description="Acidic residues" evidence="1">
    <location>
        <begin position="112"/>
        <end position="121"/>
    </location>
</feature>
<gene>
    <name evidence="2" type="ORF">OC842_002244</name>
</gene>